<organism evidence="4 5">
    <name type="scientific">Thiothrix eikelboomii</name>
    <dbReference type="NCBI Taxonomy" id="92487"/>
    <lineage>
        <taxon>Bacteria</taxon>
        <taxon>Pseudomonadati</taxon>
        <taxon>Pseudomonadota</taxon>
        <taxon>Gammaproteobacteria</taxon>
        <taxon>Thiotrichales</taxon>
        <taxon>Thiotrichaceae</taxon>
        <taxon>Thiothrix</taxon>
    </lineage>
</organism>
<keyword evidence="1 2" id="KW-0732">Signal</keyword>
<dbReference type="PANTHER" id="PTHR11905">
    <property type="entry name" value="ADAM A DISINTEGRIN AND METALLOPROTEASE DOMAIN"/>
    <property type="match status" value="1"/>
</dbReference>
<feature type="signal peptide" evidence="2">
    <location>
        <begin position="1"/>
        <end position="22"/>
    </location>
</feature>
<evidence type="ECO:0000259" key="3">
    <source>
        <dbReference type="PROSITE" id="PS50215"/>
    </source>
</evidence>
<dbReference type="GO" id="GO:0006508">
    <property type="term" value="P:proteolysis"/>
    <property type="evidence" value="ECO:0007669"/>
    <property type="project" value="InterPro"/>
</dbReference>
<dbReference type="InterPro" id="IPR018466">
    <property type="entry name" value="Kre9/Knh1-like_N"/>
</dbReference>
<sequence length="679" mass="72153">MNPHLSKLILTLISLAAPNLYADETLWTDIQPRQTSESPLQQRTLNLNEASLHSLFIHAGLEPRLSLPLPTGGFAKVQLIPVETLSPMIAAQFPDWHTWQIQGLDGQVRYGRAEFTALGFTAMLVMKNGDTLFIDPTTATTQAAQRSYRSLSKQANSGLFNNRFQCNTSHPTTEALTDETTPLIAARAGEDLKTYDIAIAATGEYTQYHGGSKTTALSAITTTINRMNDIYQRDLSIKLRLVSGVTTIYSDAATDPYPSSGSNLLTENQTVLDNLIGSENYDLGHLFTTGDGGLAVVEAACRNSYKAQGVSGWDTPTGDIFAIDYVAHEVGHQLGATHTFNSNSGSCSGNNRIAKTAYEPGSGSTIMSYAGICSPDNLQTHSDPMFHSGSINQITAYTQTSTGALCADSSPLNNANPVVNAGQDYTIPARTPFILTGSASDTNTGDLLSYSWEQIDLGSSAKLDVDTGDNALVRAQLPSSSPSRTIPRLTDLLSSSHTYGETLSNQTRAMNFRLQVRDGKGGIGADEMVVNIQDTGSAFEVTAPKNTSLVAGSTLNVTWNVAKTDQAPISCSQVDIALNMTSTTSNENFQTLLSNTPNDGTASVTLPSSLGTKNTIRVKCSHNIFFALSDVNPTSAGNGTDDGILTSGGTGSFPLELVLLVGLGALFRQGVSRSKGVSA</sequence>
<dbReference type="OrthoDB" id="5242130at2"/>
<dbReference type="RefSeq" id="WP_078920741.1">
    <property type="nucleotide sequence ID" value="NZ_FUYB01000001.1"/>
</dbReference>
<dbReference type="InterPro" id="IPR013783">
    <property type="entry name" value="Ig-like_fold"/>
</dbReference>
<protein>
    <submittedName>
        <fullName evidence="4">Metallo-peptidase family M12B Reprolysin-like</fullName>
    </submittedName>
</protein>
<feature type="domain" description="Peptidase M12B" evidence="3">
    <location>
        <begin position="193"/>
        <end position="379"/>
    </location>
</feature>
<reference evidence="4 5" key="1">
    <citation type="submission" date="2017-02" db="EMBL/GenBank/DDBJ databases">
        <authorList>
            <person name="Peterson S.W."/>
        </authorList>
    </citation>
    <scope>NUCLEOTIDE SEQUENCE [LARGE SCALE GENOMIC DNA]</scope>
    <source>
        <strain evidence="4 5">ATCC 49788</strain>
    </source>
</reference>
<dbReference type="Proteomes" id="UP000190460">
    <property type="component" value="Unassembled WGS sequence"/>
</dbReference>
<gene>
    <name evidence="4" type="ORF">SAMN02745130_00236</name>
</gene>
<dbReference type="InterPro" id="IPR024079">
    <property type="entry name" value="MetalloPept_cat_dom_sf"/>
</dbReference>
<dbReference type="Gene3D" id="2.60.40.10">
    <property type="entry name" value="Immunoglobulins"/>
    <property type="match status" value="1"/>
</dbReference>
<dbReference type="GO" id="GO:0004222">
    <property type="term" value="F:metalloendopeptidase activity"/>
    <property type="evidence" value="ECO:0007669"/>
    <property type="project" value="InterPro"/>
</dbReference>
<dbReference type="AlphaFoldDB" id="A0A1T4VUU5"/>
<accession>A0A1T4VUU5</accession>
<dbReference type="InterPro" id="IPR001590">
    <property type="entry name" value="Peptidase_M12B"/>
</dbReference>
<dbReference type="PROSITE" id="PS50215">
    <property type="entry name" value="ADAM_MEPRO"/>
    <property type="match status" value="1"/>
</dbReference>
<dbReference type="Pfam" id="PF13583">
    <property type="entry name" value="Reprolysin_4"/>
    <property type="match status" value="1"/>
</dbReference>
<evidence type="ECO:0000313" key="5">
    <source>
        <dbReference type="Proteomes" id="UP000190460"/>
    </source>
</evidence>
<evidence type="ECO:0000313" key="4">
    <source>
        <dbReference type="EMBL" id="SKA68271.1"/>
    </source>
</evidence>
<evidence type="ECO:0000256" key="2">
    <source>
        <dbReference type="SAM" id="SignalP"/>
    </source>
</evidence>
<dbReference type="SUPFAM" id="SSF55486">
    <property type="entry name" value="Metalloproteases ('zincins'), catalytic domain"/>
    <property type="match status" value="1"/>
</dbReference>
<name>A0A1T4VUU5_9GAMM</name>
<feature type="chain" id="PRO_5012888339" evidence="2">
    <location>
        <begin position="23"/>
        <end position="679"/>
    </location>
</feature>
<dbReference type="PANTHER" id="PTHR11905:SF159">
    <property type="entry name" value="ADAM METALLOPROTEASE"/>
    <property type="match status" value="1"/>
</dbReference>
<dbReference type="Pfam" id="PF10342">
    <property type="entry name" value="Kre9_KNH"/>
    <property type="match status" value="1"/>
</dbReference>
<evidence type="ECO:0000256" key="1">
    <source>
        <dbReference type="ARBA" id="ARBA00022729"/>
    </source>
</evidence>
<keyword evidence="5" id="KW-1185">Reference proteome</keyword>
<dbReference type="Gene3D" id="3.40.390.10">
    <property type="entry name" value="Collagenase (Catalytic Domain)"/>
    <property type="match status" value="1"/>
</dbReference>
<dbReference type="EMBL" id="FUYB01000001">
    <property type="protein sequence ID" value="SKA68271.1"/>
    <property type="molecule type" value="Genomic_DNA"/>
</dbReference>
<proteinExistence type="predicted"/>
<dbReference type="STRING" id="92487.SAMN02745130_00236"/>